<dbReference type="AlphaFoldDB" id="A0A397YLC8"/>
<protein>
    <submittedName>
        <fullName evidence="3">Uncharacterized protein</fullName>
    </submittedName>
</protein>
<keyword evidence="2" id="KW-1133">Transmembrane helix</keyword>
<dbReference type="NCBIfam" id="TIGR01572">
    <property type="entry name" value="A_thl_para_3677"/>
    <property type="match status" value="1"/>
</dbReference>
<evidence type="ECO:0000313" key="3">
    <source>
        <dbReference type="EMBL" id="RID53578.1"/>
    </source>
</evidence>
<dbReference type="PANTHER" id="PTHR31260:SF77">
    <property type="entry name" value="(RAPE) HYPOTHETICAL PROTEIN"/>
    <property type="match status" value="1"/>
</dbReference>
<evidence type="ECO:0000313" key="4">
    <source>
        <dbReference type="Proteomes" id="UP000264353"/>
    </source>
</evidence>
<accession>A0A397YLC8</accession>
<keyword evidence="2" id="KW-0472">Membrane</keyword>
<comment type="similarity">
    <text evidence="1">Belongs to the UPF0725 (EMB2204) family.</text>
</comment>
<dbReference type="PANTHER" id="PTHR31260">
    <property type="entry name" value="CYSTATIN/MONELLIN SUPERFAMILY PROTEIN"/>
    <property type="match status" value="1"/>
</dbReference>
<dbReference type="Pfam" id="PF04776">
    <property type="entry name" value="protein_MS5"/>
    <property type="match status" value="1"/>
</dbReference>
<organism evidence="3 4">
    <name type="scientific">Brassica campestris</name>
    <name type="common">Field mustard</name>
    <dbReference type="NCBI Taxonomy" id="3711"/>
    <lineage>
        <taxon>Eukaryota</taxon>
        <taxon>Viridiplantae</taxon>
        <taxon>Streptophyta</taxon>
        <taxon>Embryophyta</taxon>
        <taxon>Tracheophyta</taxon>
        <taxon>Spermatophyta</taxon>
        <taxon>Magnoliopsida</taxon>
        <taxon>eudicotyledons</taxon>
        <taxon>Gunneridae</taxon>
        <taxon>Pentapetalae</taxon>
        <taxon>rosids</taxon>
        <taxon>malvids</taxon>
        <taxon>Brassicales</taxon>
        <taxon>Brassicaceae</taxon>
        <taxon>Brassiceae</taxon>
        <taxon>Brassica</taxon>
    </lineage>
</organism>
<reference evidence="3 4" key="1">
    <citation type="submission" date="2018-06" db="EMBL/GenBank/DDBJ databases">
        <title>WGS assembly of Brassica rapa FPsc.</title>
        <authorList>
            <person name="Bowman J."/>
            <person name="Kohchi T."/>
            <person name="Yamato K."/>
            <person name="Jenkins J."/>
            <person name="Shu S."/>
            <person name="Ishizaki K."/>
            <person name="Yamaoka S."/>
            <person name="Nishihama R."/>
            <person name="Nakamura Y."/>
            <person name="Berger F."/>
            <person name="Adam C."/>
            <person name="Aki S."/>
            <person name="Althoff F."/>
            <person name="Araki T."/>
            <person name="Arteaga-Vazquez M."/>
            <person name="Balasubrmanian S."/>
            <person name="Bauer D."/>
            <person name="Boehm C."/>
            <person name="Briginshaw L."/>
            <person name="Caballero-Perez J."/>
            <person name="Catarino B."/>
            <person name="Chen F."/>
            <person name="Chiyoda S."/>
            <person name="Chovatia M."/>
            <person name="Davies K."/>
            <person name="Delmans M."/>
            <person name="Demura T."/>
            <person name="Dierschke T."/>
            <person name="Dolan L."/>
            <person name="Dorantes-Acosta A."/>
            <person name="Eklund D."/>
            <person name="Florent S."/>
            <person name="Flores-Sandoval E."/>
            <person name="Fujiyama A."/>
            <person name="Fukuzawa H."/>
            <person name="Galik B."/>
            <person name="Grimanelli D."/>
            <person name="Grimwood J."/>
            <person name="Grossniklaus U."/>
            <person name="Hamada T."/>
            <person name="Haseloff J."/>
            <person name="Hetherington A."/>
            <person name="Higo A."/>
            <person name="Hirakawa Y."/>
            <person name="Hundley H."/>
            <person name="Ikeda Y."/>
            <person name="Inoue K."/>
            <person name="Inoue S."/>
            <person name="Ishida S."/>
            <person name="Jia Q."/>
            <person name="Kakita M."/>
            <person name="Kanazawa T."/>
            <person name="Kawai Y."/>
            <person name="Kawashima T."/>
            <person name="Kennedy M."/>
            <person name="Kinose K."/>
            <person name="Kinoshita T."/>
            <person name="Kohara Y."/>
            <person name="Koide E."/>
            <person name="Komatsu K."/>
            <person name="Kopischke S."/>
            <person name="Kubo M."/>
            <person name="Kyozuka J."/>
            <person name="Lagercrantz U."/>
            <person name="Lin S."/>
            <person name="Lindquist E."/>
            <person name="Lipzen A."/>
            <person name="Lu C."/>
            <person name="Luna E."/>
            <person name="Martienssen R."/>
            <person name="Minamino N."/>
            <person name="Mizutani M."/>
            <person name="Mizutani M."/>
            <person name="Mochizuki N."/>
            <person name="Monte I."/>
            <person name="Mosher R."/>
            <person name="Nagasaki H."/>
            <person name="Nakagami H."/>
            <person name="Naramoto S."/>
            <person name="Nishitani K."/>
            <person name="Ohtani M."/>
            <person name="Okamoto T."/>
            <person name="Okumura M."/>
            <person name="Phillips J."/>
            <person name="Pollak B."/>
            <person name="Reinders A."/>
            <person name="Roevekamp M."/>
            <person name="Sano R."/>
            <person name="Sawa S."/>
            <person name="Schmid M."/>
            <person name="Shirakawa M."/>
            <person name="Solano R."/>
            <person name="Spunde A."/>
            <person name="Suetsugu N."/>
            <person name="Sugano S."/>
            <person name="Sugiyama A."/>
            <person name="Sun R."/>
            <person name="Suzuki Y."/>
            <person name="Takenaka M."/>
            <person name="Takezawa D."/>
            <person name="Tomogane H."/>
            <person name="Tsuzuki M."/>
            <person name="Ueda T."/>
            <person name="Umeda M."/>
            <person name="Ward J."/>
            <person name="Watanabe Y."/>
            <person name="Yazaki K."/>
            <person name="Yokoyama R."/>
            <person name="Yoshitake Y."/>
            <person name="Yotsui I."/>
            <person name="Zachgo S."/>
            <person name="Schmutz J."/>
        </authorList>
    </citation>
    <scope>NUCLEOTIDE SEQUENCE [LARGE SCALE GENOMIC DNA]</scope>
    <source>
        <strain evidence="4">cv. B-3</strain>
    </source>
</reference>
<dbReference type="Proteomes" id="UP000264353">
    <property type="component" value="Chromosome A7"/>
</dbReference>
<feature type="transmembrane region" description="Helical" evidence="2">
    <location>
        <begin position="151"/>
        <end position="167"/>
    </location>
</feature>
<proteinExistence type="inferred from homology"/>
<evidence type="ECO:0000256" key="1">
    <source>
        <dbReference type="ARBA" id="ARBA00043961"/>
    </source>
</evidence>
<dbReference type="EMBL" id="CM010634">
    <property type="protein sequence ID" value="RID53578.1"/>
    <property type="molecule type" value="Genomic_DNA"/>
</dbReference>
<evidence type="ECO:0000256" key="2">
    <source>
        <dbReference type="SAM" id="Phobius"/>
    </source>
</evidence>
<dbReference type="InterPro" id="IPR006462">
    <property type="entry name" value="MS5"/>
</dbReference>
<gene>
    <name evidence="3" type="ORF">BRARA_G00962</name>
</gene>
<keyword evidence="2" id="KW-0812">Transmembrane</keyword>
<name>A0A397YLC8_BRACM</name>
<sequence length="220" mass="25510">MCGTPICAMRTFEGHDGCYPYRNLVKGYCMVRLQRTNYKMFSLIKFNMTTNSVSSYYLKLLARDPDVSPSYKTFQVWIDEKSFGRLDFTCSVARLKEEAKGEGDSAKESFMPHYHGDREASVPFVGELALWPSAADVNDESRFYMVNRSEWGATGWIFMYLVLVIYLHDKFIVTRDRDYQSKLKIVNMVIETSADDSEPFEFGKHVERRAIVRRVICEST</sequence>